<dbReference type="Gene3D" id="3.20.20.450">
    <property type="entry name" value="EAL domain"/>
    <property type="match status" value="1"/>
</dbReference>
<evidence type="ECO:0000313" key="3">
    <source>
        <dbReference type="Proteomes" id="UP000598174"/>
    </source>
</evidence>
<dbReference type="EMBL" id="BOMM01000040">
    <property type="protein sequence ID" value="GIE12716.1"/>
    <property type="molecule type" value="Genomic_DNA"/>
</dbReference>
<reference evidence="2" key="1">
    <citation type="submission" date="2021-01" db="EMBL/GenBank/DDBJ databases">
        <title>Whole genome shotgun sequence of Actinoplanes ferrugineus NBRC 15555.</title>
        <authorList>
            <person name="Komaki H."/>
            <person name="Tamura T."/>
        </authorList>
    </citation>
    <scope>NUCLEOTIDE SEQUENCE</scope>
    <source>
        <strain evidence="2">NBRC 15555</strain>
    </source>
</reference>
<dbReference type="InterPro" id="IPR035919">
    <property type="entry name" value="EAL_sf"/>
</dbReference>
<dbReference type="SMART" id="SM00052">
    <property type="entry name" value="EAL"/>
    <property type="match status" value="1"/>
</dbReference>
<evidence type="ECO:0000313" key="2">
    <source>
        <dbReference type="EMBL" id="GIE12716.1"/>
    </source>
</evidence>
<dbReference type="PANTHER" id="PTHR33121">
    <property type="entry name" value="CYCLIC DI-GMP PHOSPHODIESTERASE PDEF"/>
    <property type="match status" value="1"/>
</dbReference>
<dbReference type="SUPFAM" id="SSF141868">
    <property type="entry name" value="EAL domain-like"/>
    <property type="match status" value="1"/>
</dbReference>
<organism evidence="2 3">
    <name type="scientific">Paractinoplanes ferrugineus</name>
    <dbReference type="NCBI Taxonomy" id="113564"/>
    <lineage>
        <taxon>Bacteria</taxon>
        <taxon>Bacillati</taxon>
        <taxon>Actinomycetota</taxon>
        <taxon>Actinomycetes</taxon>
        <taxon>Micromonosporales</taxon>
        <taxon>Micromonosporaceae</taxon>
        <taxon>Paractinoplanes</taxon>
    </lineage>
</organism>
<keyword evidence="3" id="KW-1185">Reference proteome</keyword>
<dbReference type="AlphaFoldDB" id="A0A919J0Y0"/>
<dbReference type="Proteomes" id="UP000598174">
    <property type="component" value="Unassembled WGS sequence"/>
</dbReference>
<dbReference type="Pfam" id="PF00563">
    <property type="entry name" value="EAL"/>
    <property type="match status" value="1"/>
</dbReference>
<dbReference type="InterPro" id="IPR001633">
    <property type="entry name" value="EAL_dom"/>
</dbReference>
<protein>
    <recommendedName>
        <fullName evidence="1">EAL domain-containing protein</fullName>
    </recommendedName>
</protein>
<dbReference type="RefSeq" id="WP_203819173.1">
    <property type="nucleotide sequence ID" value="NZ_BAAABP010000022.1"/>
</dbReference>
<sequence length="424" mass="44538">MDLETRVGSVEQIIDTGAVHPVFQPIVELSTRRIVGVEALTRGPAGSPLHYPDALFAAANQAGMLHELDTMCAALAIEGFNAHRGSLPPLLFVNSEPGALTKPPTPALRAALANQRDYRIVMELTERTLAANPTGLLQVAQMCHAVGNALALDDVGADPLSLAFLPLIEPEVVKLDMHLLRDPTSADTIATVAGVGAYAQRTGAVVLAEGIETEYDLATATALGATWGQGFFFGKPGPLQNLAGRPMNAQARLRAAQPGLHHVAGTLFTTASAAHPPRQVSRHVAAAFADHLLQEATTAGQHGVVLAMNQDPESFDQSLPRLAQIAARVGFTGVVRPPGSAPAPDGVRQTIDDTLSTERFEAALVVVRPGAAAALCLRRLPDPDMVELVLSHDPTVVHGLARMLLGQLGTRFEFPAVVGGPRSA</sequence>
<comment type="caution">
    <text evidence="2">The sequence shown here is derived from an EMBL/GenBank/DDBJ whole genome shotgun (WGS) entry which is preliminary data.</text>
</comment>
<evidence type="ECO:0000259" key="1">
    <source>
        <dbReference type="PROSITE" id="PS50883"/>
    </source>
</evidence>
<dbReference type="PANTHER" id="PTHR33121:SF76">
    <property type="entry name" value="SIGNALING PROTEIN"/>
    <property type="match status" value="1"/>
</dbReference>
<gene>
    <name evidence="2" type="ORF">Afe05nite_45560</name>
</gene>
<accession>A0A919J0Y0</accession>
<name>A0A919J0Y0_9ACTN</name>
<dbReference type="GO" id="GO:0071111">
    <property type="term" value="F:cyclic-guanylate-specific phosphodiesterase activity"/>
    <property type="evidence" value="ECO:0007669"/>
    <property type="project" value="InterPro"/>
</dbReference>
<proteinExistence type="predicted"/>
<dbReference type="CDD" id="cd01948">
    <property type="entry name" value="EAL"/>
    <property type="match status" value="1"/>
</dbReference>
<feature type="domain" description="EAL" evidence="1">
    <location>
        <begin position="3"/>
        <end position="250"/>
    </location>
</feature>
<dbReference type="PROSITE" id="PS50883">
    <property type="entry name" value="EAL"/>
    <property type="match status" value="1"/>
</dbReference>
<dbReference type="InterPro" id="IPR050706">
    <property type="entry name" value="Cyclic-di-GMP_PDE-like"/>
</dbReference>